<dbReference type="GO" id="GO:0006508">
    <property type="term" value="P:proteolysis"/>
    <property type="evidence" value="ECO:0007669"/>
    <property type="project" value="UniProtKB-KW"/>
</dbReference>
<feature type="transmembrane region" description="Helical" evidence="12">
    <location>
        <begin position="155"/>
        <end position="178"/>
    </location>
</feature>
<protein>
    <submittedName>
        <fullName evidence="14">Protease HtpX</fullName>
    </submittedName>
</protein>
<reference evidence="14 15" key="1">
    <citation type="submission" date="2019-02" db="EMBL/GenBank/DDBJ databases">
        <title>Deep-cultivation of Planctomycetes and their phenomic and genomic characterization uncovers novel biology.</title>
        <authorList>
            <person name="Wiegand S."/>
            <person name="Jogler M."/>
            <person name="Boedeker C."/>
            <person name="Pinto D."/>
            <person name="Vollmers J."/>
            <person name="Rivas-Marin E."/>
            <person name="Kohn T."/>
            <person name="Peeters S.H."/>
            <person name="Heuer A."/>
            <person name="Rast P."/>
            <person name="Oberbeckmann S."/>
            <person name="Bunk B."/>
            <person name="Jeske O."/>
            <person name="Meyerdierks A."/>
            <person name="Storesund J.E."/>
            <person name="Kallscheuer N."/>
            <person name="Luecker S."/>
            <person name="Lage O.M."/>
            <person name="Pohl T."/>
            <person name="Merkel B.J."/>
            <person name="Hornburger P."/>
            <person name="Mueller R.-W."/>
            <person name="Bruemmer F."/>
            <person name="Labrenz M."/>
            <person name="Spormann A.M."/>
            <person name="Op den Camp H."/>
            <person name="Overmann J."/>
            <person name="Amann R."/>
            <person name="Jetten M.S.M."/>
            <person name="Mascher T."/>
            <person name="Medema M.H."/>
            <person name="Devos D.P."/>
            <person name="Kaster A.-K."/>
            <person name="Ovreas L."/>
            <person name="Rohde M."/>
            <person name="Galperin M.Y."/>
            <person name="Jogler C."/>
        </authorList>
    </citation>
    <scope>NUCLEOTIDE SEQUENCE [LARGE SCALE GENOMIC DNA]</scope>
    <source>
        <strain evidence="14 15">I41</strain>
    </source>
</reference>
<keyword evidence="7" id="KW-0862">Zinc</keyword>
<evidence type="ECO:0000256" key="8">
    <source>
        <dbReference type="ARBA" id="ARBA00022989"/>
    </source>
</evidence>
<dbReference type="InterPro" id="IPR050083">
    <property type="entry name" value="HtpX_protease"/>
</dbReference>
<evidence type="ECO:0000256" key="10">
    <source>
        <dbReference type="ARBA" id="ARBA00023136"/>
    </source>
</evidence>
<feature type="compositionally biased region" description="Low complexity" evidence="11">
    <location>
        <begin position="43"/>
        <end position="68"/>
    </location>
</feature>
<feature type="transmembrane region" description="Helical" evidence="12">
    <location>
        <begin position="317"/>
        <end position="341"/>
    </location>
</feature>
<dbReference type="GO" id="GO:0004222">
    <property type="term" value="F:metalloendopeptidase activity"/>
    <property type="evidence" value="ECO:0007669"/>
    <property type="project" value="InterPro"/>
</dbReference>
<dbReference type="OrthoDB" id="9789270at2"/>
<dbReference type="Gene3D" id="3.30.2010.10">
    <property type="entry name" value="Metalloproteases ('zincins'), catalytic domain"/>
    <property type="match status" value="1"/>
</dbReference>
<keyword evidence="2" id="KW-1003">Cell membrane</keyword>
<evidence type="ECO:0000256" key="7">
    <source>
        <dbReference type="ARBA" id="ARBA00022833"/>
    </source>
</evidence>
<evidence type="ECO:0000256" key="4">
    <source>
        <dbReference type="ARBA" id="ARBA00022692"/>
    </source>
</evidence>
<dbReference type="InterPro" id="IPR001915">
    <property type="entry name" value="Peptidase_M48"/>
</dbReference>
<evidence type="ECO:0000313" key="15">
    <source>
        <dbReference type="Proteomes" id="UP000317909"/>
    </source>
</evidence>
<evidence type="ECO:0000256" key="3">
    <source>
        <dbReference type="ARBA" id="ARBA00022670"/>
    </source>
</evidence>
<evidence type="ECO:0000256" key="9">
    <source>
        <dbReference type="ARBA" id="ARBA00023049"/>
    </source>
</evidence>
<evidence type="ECO:0000256" key="6">
    <source>
        <dbReference type="ARBA" id="ARBA00022801"/>
    </source>
</evidence>
<dbReference type="EMBL" id="CP036339">
    <property type="protein sequence ID" value="QDT75319.1"/>
    <property type="molecule type" value="Genomic_DNA"/>
</dbReference>
<organism evidence="14 15">
    <name type="scientific">Lacipirellula limnantheis</name>
    <dbReference type="NCBI Taxonomy" id="2528024"/>
    <lineage>
        <taxon>Bacteria</taxon>
        <taxon>Pseudomonadati</taxon>
        <taxon>Planctomycetota</taxon>
        <taxon>Planctomycetia</taxon>
        <taxon>Pirellulales</taxon>
        <taxon>Lacipirellulaceae</taxon>
        <taxon>Lacipirellula</taxon>
    </lineage>
</organism>
<keyword evidence="6" id="KW-0378">Hydrolase</keyword>
<keyword evidence="15" id="KW-1185">Reference proteome</keyword>
<evidence type="ECO:0000259" key="13">
    <source>
        <dbReference type="Pfam" id="PF01435"/>
    </source>
</evidence>
<dbReference type="PANTHER" id="PTHR43221:SF2">
    <property type="entry name" value="PROTEASE HTPX HOMOLOG"/>
    <property type="match status" value="1"/>
</dbReference>
<name>A0A517U3X0_9BACT</name>
<evidence type="ECO:0000256" key="12">
    <source>
        <dbReference type="SAM" id="Phobius"/>
    </source>
</evidence>
<feature type="region of interest" description="Disordered" evidence="11">
    <location>
        <begin position="43"/>
        <end position="80"/>
    </location>
</feature>
<keyword evidence="4 12" id="KW-0812">Transmembrane</keyword>
<keyword evidence="8 12" id="KW-1133">Transmembrane helix</keyword>
<dbReference type="GO" id="GO:0046872">
    <property type="term" value="F:metal ion binding"/>
    <property type="evidence" value="ECO:0007669"/>
    <property type="project" value="UniProtKB-KW"/>
</dbReference>
<evidence type="ECO:0000256" key="5">
    <source>
        <dbReference type="ARBA" id="ARBA00022723"/>
    </source>
</evidence>
<dbReference type="KEGG" id="llh:I41_45290"/>
<keyword evidence="9" id="KW-0482">Metalloprotease</keyword>
<keyword evidence="10 12" id="KW-0472">Membrane</keyword>
<evidence type="ECO:0000256" key="2">
    <source>
        <dbReference type="ARBA" id="ARBA00022475"/>
    </source>
</evidence>
<dbReference type="Pfam" id="PF01435">
    <property type="entry name" value="Peptidase_M48"/>
    <property type="match status" value="1"/>
</dbReference>
<dbReference type="PANTHER" id="PTHR43221">
    <property type="entry name" value="PROTEASE HTPX"/>
    <property type="match status" value="1"/>
</dbReference>
<dbReference type="AlphaFoldDB" id="A0A517U3X0"/>
<keyword evidence="5" id="KW-0479">Metal-binding</keyword>
<evidence type="ECO:0000256" key="11">
    <source>
        <dbReference type="SAM" id="MobiDB-lite"/>
    </source>
</evidence>
<evidence type="ECO:0000256" key="1">
    <source>
        <dbReference type="ARBA" id="ARBA00001947"/>
    </source>
</evidence>
<dbReference type="Proteomes" id="UP000317909">
    <property type="component" value="Chromosome"/>
</dbReference>
<dbReference type="RefSeq" id="WP_145434984.1">
    <property type="nucleotide sequence ID" value="NZ_CP036339.1"/>
</dbReference>
<accession>A0A517U3X0</accession>
<dbReference type="CDD" id="cd07328">
    <property type="entry name" value="M48_Ste24p_like"/>
    <property type="match status" value="1"/>
</dbReference>
<evidence type="ECO:0000313" key="14">
    <source>
        <dbReference type="EMBL" id="QDT75319.1"/>
    </source>
</evidence>
<proteinExistence type="predicted"/>
<feature type="domain" description="Peptidase M48" evidence="13">
    <location>
        <begin position="206"/>
        <end position="450"/>
    </location>
</feature>
<comment type="cofactor">
    <cofactor evidence="1">
        <name>Zn(2+)</name>
        <dbReference type="ChEBI" id="CHEBI:29105"/>
    </cofactor>
</comment>
<sequence length="808" mass="87758">MSVSCPSCAAEFRAGDQYAGRVAKCPGCQKPFRLPSLPPEHNAAAPAAAVGPTRAAATAPPNRPTEAPVTTNGPDGKTPSRDQIAQQIMAGFTGPIRRPRTPIMYQLAAIAVFLLMIILPLVYLSLIALAGYGVYYHAVNHTGIVTTGAVRNGKAKIAALLIYLAPIVAGAVLIVFMIKPLFARPARDGRTRSLRREAEPLLFAFVDRICETVGAPKPRQIDVDCEVNASARFRRGMLSMLGNDLVLTIGMPLLAGLNTRQFGGVLAHEFGHFSQGFGMRLSYMIRSLSHWFMRLVYQRDRADEWLEANAGDLDIRIGWILYLAMAFVWLSRKVLWVLMYVGHFFGSFLLRQMEFDADRFETRFAGSGAFEQTARQLQTLNVASQAAFSDLREFYREARLGDDLPRLIMARTAALPAEVKKAIDKSIGQSKTGLFDTHPCDGDRIVAAKREDTDGVFRVELPATVLLSDFDAHSKASTLEFYRGIFGNDLKKAELRPVTDITAKHDQAREQEAAIGRFFGGEWSAAAPLQLDAYHVAPPPSASAALTELKDVRQRMAAAIAANRGAVETLATAGRQVRESHQWNTLLRARVKINKKSLAEAGGAEEIKRRGAEAERLLGKATGQLRSLNELAAKRISLSLALLHVAKVTERLPEPTPKIADVDAKFMALQIMCGAMESLAAMAPLHASAGGLVEALQGGGRADDIVPILNDLLGKLLPRAKTMRAALERCSYPYEHAKGRISLAQFVMPDVPTQGDLASVFNACSQALETGPPLYVRLLGEMIRLNDLVEAACGLPMLNASSVAAQAG</sequence>
<gene>
    <name evidence="14" type="primary">htpX</name>
    <name evidence="14" type="ORF">I41_45290</name>
</gene>
<keyword evidence="3 14" id="KW-0645">Protease</keyword>
<feature type="transmembrane region" description="Helical" evidence="12">
    <location>
        <begin position="107"/>
        <end position="135"/>
    </location>
</feature>